<dbReference type="InterPro" id="IPR039272">
    <property type="entry name" value="CLEC16A/TT9"/>
</dbReference>
<dbReference type="Proteomes" id="UP000291116">
    <property type="component" value="Unassembled WGS sequence"/>
</dbReference>
<reference evidence="4 5" key="1">
    <citation type="submission" date="2019-01" db="EMBL/GenBank/DDBJ databases">
        <authorList>
            <person name="Ferrante I. M."/>
        </authorList>
    </citation>
    <scope>NUCLEOTIDE SEQUENCE [LARGE SCALE GENOMIC DNA]</scope>
    <source>
        <strain evidence="4 5">B856</strain>
    </source>
</reference>
<dbReference type="OrthoDB" id="197594at2759"/>
<evidence type="ECO:0000313" key="4">
    <source>
        <dbReference type="EMBL" id="VEU39957.1"/>
    </source>
</evidence>
<dbReference type="GO" id="GO:0007034">
    <property type="term" value="P:vacuolar transport"/>
    <property type="evidence" value="ECO:0007669"/>
    <property type="project" value="TreeGrafter"/>
</dbReference>
<name>A0A448ZD31_9STRA</name>
<organism evidence="4 5">
    <name type="scientific">Pseudo-nitzschia multistriata</name>
    <dbReference type="NCBI Taxonomy" id="183589"/>
    <lineage>
        <taxon>Eukaryota</taxon>
        <taxon>Sar</taxon>
        <taxon>Stramenopiles</taxon>
        <taxon>Ochrophyta</taxon>
        <taxon>Bacillariophyta</taxon>
        <taxon>Bacillariophyceae</taxon>
        <taxon>Bacillariophycidae</taxon>
        <taxon>Bacillariales</taxon>
        <taxon>Bacillariaceae</taxon>
        <taxon>Pseudo-nitzschia</taxon>
    </lineage>
</organism>
<keyword evidence="1" id="KW-0072">Autophagy</keyword>
<evidence type="ECO:0000259" key="3">
    <source>
        <dbReference type="Pfam" id="PF09758"/>
    </source>
</evidence>
<evidence type="ECO:0000313" key="5">
    <source>
        <dbReference type="Proteomes" id="UP000291116"/>
    </source>
</evidence>
<dbReference type="GO" id="GO:0005794">
    <property type="term" value="C:Golgi apparatus"/>
    <property type="evidence" value="ECO:0007669"/>
    <property type="project" value="TreeGrafter"/>
</dbReference>
<protein>
    <recommendedName>
        <fullName evidence="3">FPL domain-containing protein</fullName>
    </recommendedName>
</protein>
<dbReference type="PANTHER" id="PTHR21481">
    <property type="entry name" value="PROTEIN CLEC16A"/>
    <property type="match status" value="1"/>
</dbReference>
<dbReference type="GO" id="GO:0006914">
    <property type="term" value="P:autophagy"/>
    <property type="evidence" value="ECO:0007669"/>
    <property type="project" value="UniProtKB-KW"/>
</dbReference>
<sequence>MTNYFLSLLPRTPGTDRSIDRLRAVYTDLLWHIDLDNSSLGDRRGIDDKDVECHKKSTRFSFRRNLTPSKDKTRKSSRNPIPDDNRNGSSEKNQEETRDAPNSQHLLGNPTSNSFSVKNESFNSNNNSHVDLATAFRILAATKSPDKEGDNYGAVAIREDSSVCGIQRAKALERRVCELIQQIGEIVVAAGGKDGESRNFVGHGPGGRRSNREGTLSVRTDPVFEYFCEKCILSLFVDIAREVRQGKTNSDSFGSSEPAKALSSVSVHGVVWSGVVKAQVYETVSLLVSDVRNQSIVYYLLSNNYINELIKCIMPLQQWTEPAISKMLPAYVDLLKNLTLQLADDPHLFPFLTIENTSGVDDDDDEGDSSQSIEFPLFSAALETATSVYAQSNSQIYATCLAIIVNLMHVPHLPIQTWICQSSVSQRILADHLCQRLLDRYHRMTNLTRGPVVDGPRHNAIVNQLVNLKDEMGMVHEIFWSGVRGMDVRLCESLLQRLVSVLLKSLSQSPPARPFLTVGLIDLDVIPEQEASAQVATLFFSYMFSNLVYIPFQRMLAVALFHPNSTPIWSTAASIPTSKTKTIDFEPSDAYVFMPALSDIVNEEKSRKTCPNPFRHEMLKTLEGDYGEWRTAAVACLLQSVLDTDETDTDTMIMSGVITGDNSTSSLEHSIAKFFVRSHKPSAITVRALECMGRLGLLILHRNAMNLIRDGKNTKEQIKNSLSNSPIWIALTNTRDDFCKQALAFRDVTGVSDIFLDLTEAVIKNRYTGRYDENGTATFTCHLSRRGSFQNMMDADFLVRRSRCVSANDVETTRFYINMGIHFRILCNVMDRLCLDIEVDDESSSVSKEANEDLHLDFTDTADPLTRTIGGLSDKLKVGSDLDLTGRMFFKFQSAVNPDLTQSFADIILNDGSPEDSINATHPTAQLMLVLDPTEILIVKPLVKKMEENRGTVLCGISLRNIIAAAVDGTWLHIAIRNPENIKSPTLIKNGNMAMQFDSSGTCLIVKQYFDRSREVLRQDLLSKVPDLLHSGPNKTSEDECRC</sequence>
<proteinExistence type="predicted"/>
<evidence type="ECO:0000256" key="1">
    <source>
        <dbReference type="ARBA" id="ARBA00023006"/>
    </source>
</evidence>
<dbReference type="Pfam" id="PF09758">
    <property type="entry name" value="FPL"/>
    <property type="match status" value="1"/>
</dbReference>
<feature type="domain" description="FPL" evidence="3">
    <location>
        <begin position="275"/>
        <end position="384"/>
    </location>
</feature>
<evidence type="ECO:0000256" key="2">
    <source>
        <dbReference type="SAM" id="MobiDB-lite"/>
    </source>
</evidence>
<accession>A0A448ZD31</accession>
<dbReference type="InterPro" id="IPR019155">
    <property type="entry name" value="CLEC16A/TT9_N"/>
</dbReference>
<dbReference type="EMBL" id="CAACVS010000247">
    <property type="protein sequence ID" value="VEU39957.1"/>
    <property type="molecule type" value="Genomic_DNA"/>
</dbReference>
<dbReference type="PANTHER" id="PTHR21481:SF0">
    <property type="entry name" value="PROTEIN CLEC16A"/>
    <property type="match status" value="1"/>
</dbReference>
<dbReference type="GO" id="GO:0016197">
    <property type="term" value="P:endosomal transport"/>
    <property type="evidence" value="ECO:0007669"/>
    <property type="project" value="TreeGrafter"/>
</dbReference>
<gene>
    <name evidence="4" type="ORF">PSNMU_V1.4_AUG-EV-PASAV3_0068350</name>
</gene>
<feature type="compositionally biased region" description="Polar residues" evidence="2">
    <location>
        <begin position="100"/>
        <end position="122"/>
    </location>
</feature>
<keyword evidence="5" id="KW-1185">Reference proteome</keyword>
<dbReference type="GO" id="GO:1901096">
    <property type="term" value="P:regulation of autophagosome maturation"/>
    <property type="evidence" value="ECO:0007669"/>
    <property type="project" value="TreeGrafter"/>
</dbReference>
<feature type="region of interest" description="Disordered" evidence="2">
    <location>
        <begin position="59"/>
        <end position="122"/>
    </location>
</feature>
<dbReference type="AlphaFoldDB" id="A0A448ZD31"/>
<dbReference type="GO" id="GO:0005770">
    <property type="term" value="C:late endosome"/>
    <property type="evidence" value="ECO:0007669"/>
    <property type="project" value="TreeGrafter"/>
</dbReference>